<gene>
    <name evidence="1" type="ORF">QE152_g9378</name>
</gene>
<dbReference type="AlphaFoldDB" id="A0AAW1LV00"/>
<evidence type="ECO:0000313" key="1">
    <source>
        <dbReference type="EMBL" id="KAK9739015.1"/>
    </source>
</evidence>
<proteinExistence type="predicted"/>
<sequence length="154" mass="17809">MLRFGEESIVNIDQIVKQAEPANTKKSKASIWRQSIVNIDQIVKQAEPANTKKSKASIWRQFCEFCDAKNYSIEQNVREEELADILKDWAFNVRKVNGEEYKEGVVKTMWNVTAKLLQEKFNNEYRETRGRTGYRGGMKCDVIRRQGGAASAWK</sequence>
<dbReference type="EMBL" id="JASPKY010000080">
    <property type="protein sequence ID" value="KAK9739015.1"/>
    <property type="molecule type" value="Genomic_DNA"/>
</dbReference>
<reference evidence="1 2" key="1">
    <citation type="journal article" date="2024" name="BMC Genomics">
        <title>De novo assembly and annotation of Popillia japonica's genome with initial clues to its potential as an invasive pest.</title>
        <authorList>
            <person name="Cucini C."/>
            <person name="Boschi S."/>
            <person name="Funari R."/>
            <person name="Cardaioli E."/>
            <person name="Iannotti N."/>
            <person name="Marturano G."/>
            <person name="Paoli F."/>
            <person name="Bruttini M."/>
            <person name="Carapelli A."/>
            <person name="Frati F."/>
            <person name="Nardi F."/>
        </authorList>
    </citation>
    <scope>NUCLEOTIDE SEQUENCE [LARGE SCALE GENOMIC DNA]</scope>
    <source>
        <strain evidence="1">DMR45628</strain>
    </source>
</reference>
<accession>A0AAW1LV00</accession>
<evidence type="ECO:0000313" key="2">
    <source>
        <dbReference type="Proteomes" id="UP001458880"/>
    </source>
</evidence>
<name>A0AAW1LV00_POPJA</name>
<comment type="caution">
    <text evidence="1">The sequence shown here is derived from an EMBL/GenBank/DDBJ whole genome shotgun (WGS) entry which is preliminary data.</text>
</comment>
<keyword evidence="2" id="KW-1185">Reference proteome</keyword>
<protein>
    <submittedName>
        <fullName evidence="1">Uncharacterized protein</fullName>
    </submittedName>
</protein>
<organism evidence="1 2">
    <name type="scientific">Popillia japonica</name>
    <name type="common">Japanese beetle</name>
    <dbReference type="NCBI Taxonomy" id="7064"/>
    <lineage>
        <taxon>Eukaryota</taxon>
        <taxon>Metazoa</taxon>
        <taxon>Ecdysozoa</taxon>
        <taxon>Arthropoda</taxon>
        <taxon>Hexapoda</taxon>
        <taxon>Insecta</taxon>
        <taxon>Pterygota</taxon>
        <taxon>Neoptera</taxon>
        <taxon>Endopterygota</taxon>
        <taxon>Coleoptera</taxon>
        <taxon>Polyphaga</taxon>
        <taxon>Scarabaeiformia</taxon>
        <taxon>Scarabaeidae</taxon>
        <taxon>Rutelinae</taxon>
        <taxon>Popillia</taxon>
    </lineage>
</organism>
<dbReference type="Proteomes" id="UP001458880">
    <property type="component" value="Unassembled WGS sequence"/>
</dbReference>